<proteinExistence type="inferred from homology"/>
<dbReference type="Proteomes" id="UP001220530">
    <property type="component" value="Chromosome"/>
</dbReference>
<dbReference type="Gene3D" id="2.40.420.20">
    <property type="match status" value="1"/>
</dbReference>
<evidence type="ECO:0000256" key="4">
    <source>
        <dbReference type="SAM" id="MobiDB-lite"/>
    </source>
</evidence>
<keyword evidence="5" id="KW-0472">Membrane</keyword>
<dbReference type="Pfam" id="PF25917">
    <property type="entry name" value="BSH_RND"/>
    <property type="match status" value="1"/>
</dbReference>
<dbReference type="Gene3D" id="1.10.287.470">
    <property type="entry name" value="Helix hairpin bin"/>
    <property type="match status" value="1"/>
</dbReference>
<comment type="subcellular location">
    <subcellularLocation>
        <location evidence="1">Cell envelope</location>
    </subcellularLocation>
</comment>
<sequence>MDNPKDNADPSTSVTGKPEWAQSKFERANVARVAEGQKPKRRRWPWIVLGLIVVGGAAAYFVLPMLNTAPADSEAVAEPVDPVMQLVPEEVETLSPRLLEDTVKVTGTLAPVRQVQLNSQISGPVLSVAVDTGDVVSARQVLVQIDTEALNIQFEQQRSSAEATRVQLSLAESQLDRTLTLADRGLSSSSVVEQAQSSVDGLRANLKALQGQVSAAQISLNNATVLAPFDGIVASRSAQPGQTIAAGSPLLTIVDLSKVQLQANAPVSTSGRIKAGQQVSVTFDGLPGRTFEGTVERLAPLALQGTRVIPIFIALDNADLLLRGGMFGTGQVVVDQKADAVAVPIAAVREDASGDYVLKLDAGTVVRQAVETAGQWNDGRLVEIETGLKAGDVVVTAPLTQLKAGNNYAIVED</sequence>
<keyword evidence="3" id="KW-0813">Transport</keyword>
<evidence type="ECO:0000259" key="8">
    <source>
        <dbReference type="Pfam" id="PF25967"/>
    </source>
</evidence>
<evidence type="ECO:0000256" key="5">
    <source>
        <dbReference type="SAM" id="Phobius"/>
    </source>
</evidence>
<dbReference type="InterPro" id="IPR006143">
    <property type="entry name" value="RND_pump_MFP"/>
</dbReference>
<keyword evidence="5" id="KW-1133">Transmembrane helix</keyword>
<dbReference type="Pfam" id="PF25954">
    <property type="entry name" value="Beta-barrel_RND_2"/>
    <property type="match status" value="1"/>
</dbReference>
<protein>
    <submittedName>
        <fullName evidence="9">Efflux RND transporter periplasmic adaptor subunit</fullName>
    </submittedName>
</protein>
<feature type="domain" description="Multidrug resistance protein MdtA-like barrel-sandwich hybrid" evidence="6">
    <location>
        <begin position="113"/>
        <end position="254"/>
    </location>
</feature>
<dbReference type="PANTHER" id="PTHR30469">
    <property type="entry name" value="MULTIDRUG RESISTANCE PROTEIN MDTA"/>
    <property type="match status" value="1"/>
</dbReference>
<dbReference type="PANTHER" id="PTHR30469:SF15">
    <property type="entry name" value="HLYD FAMILY OF SECRETION PROTEINS"/>
    <property type="match status" value="1"/>
</dbReference>
<reference evidence="9 10" key="1">
    <citation type="submission" date="2023-02" db="EMBL/GenBank/DDBJ databases">
        <title>Devosia algicola sp. nov., isolated from the phycosphere of marine algae.</title>
        <authorList>
            <person name="Kim J.M."/>
            <person name="Lee J.K."/>
            <person name="Choi B.J."/>
            <person name="Bayburt H."/>
            <person name="Jeon C.O."/>
        </authorList>
    </citation>
    <scope>NUCLEOTIDE SEQUENCE [LARGE SCALE GENOMIC DNA]</scope>
    <source>
        <strain evidence="9 10">G20-9</strain>
    </source>
</reference>
<feature type="transmembrane region" description="Helical" evidence="5">
    <location>
        <begin position="44"/>
        <end position="63"/>
    </location>
</feature>
<dbReference type="EMBL" id="CP118246">
    <property type="protein sequence ID" value="WDR01433.1"/>
    <property type="molecule type" value="Genomic_DNA"/>
</dbReference>
<dbReference type="InterPro" id="IPR058627">
    <property type="entry name" value="MdtA-like_C"/>
</dbReference>
<feature type="region of interest" description="Disordered" evidence="4">
    <location>
        <begin position="1"/>
        <end position="23"/>
    </location>
</feature>
<dbReference type="RefSeq" id="WP_282217844.1">
    <property type="nucleotide sequence ID" value="NZ_CP118246.1"/>
</dbReference>
<dbReference type="InterPro" id="IPR058625">
    <property type="entry name" value="MdtA-like_BSH"/>
</dbReference>
<evidence type="ECO:0000313" key="9">
    <source>
        <dbReference type="EMBL" id="WDR01433.1"/>
    </source>
</evidence>
<evidence type="ECO:0000256" key="2">
    <source>
        <dbReference type="ARBA" id="ARBA00009477"/>
    </source>
</evidence>
<evidence type="ECO:0000259" key="7">
    <source>
        <dbReference type="Pfam" id="PF25954"/>
    </source>
</evidence>
<keyword evidence="5" id="KW-0812">Transmembrane</keyword>
<dbReference type="Gene3D" id="2.40.30.170">
    <property type="match status" value="1"/>
</dbReference>
<dbReference type="NCBIfam" id="TIGR01730">
    <property type="entry name" value="RND_mfp"/>
    <property type="match status" value="1"/>
</dbReference>
<keyword evidence="10" id="KW-1185">Reference proteome</keyword>
<dbReference type="Gene3D" id="2.40.50.100">
    <property type="match status" value="1"/>
</dbReference>
<evidence type="ECO:0000313" key="10">
    <source>
        <dbReference type="Proteomes" id="UP001220530"/>
    </source>
</evidence>
<organism evidence="9 10">
    <name type="scientific">Devosia algicola</name>
    <dbReference type="NCBI Taxonomy" id="3026418"/>
    <lineage>
        <taxon>Bacteria</taxon>
        <taxon>Pseudomonadati</taxon>
        <taxon>Pseudomonadota</taxon>
        <taxon>Alphaproteobacteria</taxon>
        <taxon>Hyphomicrobiales</taxon>
        <taxon>Devosiaceae</taxon>
        <taxon>Devosia</taxon>
    </lineage>
</organism>
<dbReference type="InterPro" id="IPR058792">
    <property type="entry name" value="Beta-barrel_RND_2"/>
</dbReference>
<comment type="similarity">
    <text evidence="2">Belongs to the membrane fusion protein (MFP) (TC 8.A.1) family.</text>
</comment>
<feature type="domain" description="Multidrug resistance protein MdtA-like C-terminal permuted SH3" evidence="8">
    <location>
        <begin position="339"/>
        <end position="397"/>
    </location>
</feature>
<dbReference type="SUPFAM" id="SSF111369">
    <property type="entry name" value="HlyD-like secretion proteins"/>
    <property type="match status" value="1"/>
</dbReference>
<evidence type="ECO:0000256" key="3">
    <source>
        <dbReference type="ARBA" id="ARBA00022448"/>
    </source>
</evidence>
<name>A0ABY7YJE9_9HYPH</name>
<feature type="domain" description="CusB-like beta-barrel" evidence="7">
    <location>
        <begin position="261"/>
        <end position="332"/>
    </location>
</feature>
<dbReference type="Pfam" id="PF25967">
    <property type="entry name" value="RND-MFP_C"/>
    <property type="match status" value="1"/>
</dbReference>
<gene>
    <name evidence="9" type="ORF">PSQ19_11505</name>
</gene>
<evidence type="ECO:0000256" key="1">
    <source>
        <dbReference type="ARBA" id="ARBA00004196"/>
    </source>
</evidence>
<accession>A0ABY7YJE9</accession>
<evidence type="ECO:0000259" key="6">
    <source>
        <dbReference type="Pfam" id="PF25917"/>
    </source>
</evidence>